<gene>
    <name evidence="7" type="ORF">CferDRAFT_0864</name>
</gene>
<dbReference type="SUPFAM" id="SSF103473">
    <property type="entry name" value="MFS general substrate transporter"/>
    <property type="match status" value="1"/>
</dbReference>
<keyword evidence="3" id="KW-0812">Transmembrane</keyword>
<dbReference type="Pfam" id="PF07690">
    <property type="entry name" value="MFS_1"/>
    <property type="match status" value="1"/>
</dbReference>
<dbReference type="GO" id="GO:0005886">
    <property type="term" value="C:plasma membrane"/>
    <property type="evidence" value="ECO:0007669"/>
    <property type="project" value="TreeGrafter"/>
</dbReference>
<dbReference type="CDD" id="cd17320">
    <property type="entry name" value="MFS_MdfA_MDR_like"/>
    <property type="match status" value="1"/>
</dbReference>
<keyword evidence="8" id="KW-1185">Reference proteome</keyword>
<dbReference type="AlphaFoldDB" id="Q0YRH1"/>
<comment type="caution">
    <text evidence="7">The sequence shown here is derived from an EMBL/GenBank/DDBJ whole genome shotgun (WGS) entry which is preliminary data.</text>
</comment>
<reference evidence="7 8" key="1">
    <citation type="submission" date="2006-07" db="EMBL/GenBank/DDBJ databases">
        <title>Annotation of the draft genome assembly of Chlorobium ferroxidans DSM 13031.</title>
        <authorList>
            <consortium name="US DOE Joint Genome Institute (JGI-ORNL)"/>
            <person name="Larimer F."/>
            <person name="Land M."/>
            <person name="Hauser L."/>
        </authorList>
    </citation>
    <scope>NUCLEOTIDE SEQUENCE [LARGE SCALE GENOMIC DNA]</scope>
    <source>
        <strain evidence="7 8">DSM 13031</strain>
    </source>
</reference>
<dbReference type="PANTHER" id="PTHR23502:SF132">
    <property type="entry name" value="POLYAMINE TRANSPORTER 2-RELATED"/>
    <property type="match status" value="1"/>
</dbReference>
<dbReference type="GO" id="GO:0022857">
    <property type="term" value="F:transmembrane transporter activity"/>
    <property type="evidence" value="ECO:0007669"/>
    <property type="project" value="InterPro"/>
</dbReference>
<accession>Q0YRH1</accession>
<dbReference type="InterPro" id="IPR036259">
    <property type="entry name" value="MFS_trans_sf"/>
</dbReference>
<organism evidence="7 8">
    <name type="scientific">Chlorobium ferrooxidans DSM 13031</name>
    <dbReference type="NCBI Taxonomy" id="377431"/>
    <lineage>
        <taxon>Bacteria</taxon>
        <taxon>Pseudomonadati</taxon>
        <taxon>Chlorobiota</taxon>
        <taxon>Chlorobiia</taxon>
        <taxon>Chlorobiales</taxon>
        <taxon>Chlorobiaceae</taxon>
        <taxon>Chlorobium/Pelodictyon group</taxon>
        <taxon>Chlorobium</taxon>
    </lineage>
</organism>
<dbReference type="PANTHER" id="PTHR23502">
    <property type="entry name" value="MAJOR FACILITATOR SUPERFAMILY"/>
    <property type="match status" value="1"/>
</dbReference>
<evidence type="ECO:0000256" key="5">
    <source>
        <dbReference type="ARBA" id="ARBA00023136"/>
    </source>
</evidence>
<sequence>MARKKRAEPGFSEFITLTALMMSLVALSIDTMLPALADIGKELGVHDENANQLILSILFLGMASGQLLYGPISDSTGRKPAIYLGYALFITGTLFSLVAQNFPVMLAGRFLQGFGTAGPRIVSIAIVRDRYEGSSMARVMSFVMTVFILVPIVAPAIGQGIVLLSGWRAIFGTFLVFALLSLVWFALRQPETLKPENRIPFSFKRMTATIRSILKNRSALGYTVTAGLVSGYFLGYLNSAQQIFQQVYALGTLFPLCFAALALSIGGASYVNARLLLHHTMQSLSRKALLTIGTMSASFLLLILLQENHPPLWQLMLYLFLTFFSTGILFGNLNAMAMETLGSIAGIGSGIVGSLSTFISLIVGTAIGQSYNGTVLPLTFGFFILSLISLGAMQWAEKEKQLS</sequence>
<dbReference type="Proteomes" id="UP000004162">
    <property type="component" value="Unassembled WGS sequence"/>
</dbReference>
<evidence type="ECO:0000256" key="4">
    <source>
        <dbReference type="ARBA" id="ARBA00022989"/>
    </source>
</evidence>
<dbReference type="InterPro" id="IPR020846">
    <property type="entry name" value="MFS_dom"/>
</dbReference>
<proteinExistence type="predicted"/>
<evidence type="ECO:0000256" key="1">
    <source>
        <dbReference type="ARBA" id="ARBA00004141"/>
    </source>
</evidence>
<dbReference type="PROSITE" id="PS50850">
    <property type="entry name" value="MFS"/>
    <property type="match status" value="1"/>
</dbReference>
<dbReference type="EMBL" id="AASE01000010">
    <property type="protein sequence ID" value="EAT58923.1"/>
    <property type="molecule type" value="Genomic_DNA"/>
</dbReference>
<dbReference type="RefSeq" id="WP_006366451.1">
    <property type="nucleotide sequence ID" value="NZ_AASE01000010.1"/>
</dbReference>
<evidence type="ECO:0000256" key="2">
    <source>
        <dbReference type="ARBA" id="ARBA00022448"/>
    </source>
</evidence>
<comment type="subcellular location">
    <subcellularLocation>
        <location evidence="1">Membrane</location>
        <topology evidence="1">Multi-pass membrane protein</topology>
    </subcellularLocation>
</comment>
<evidence type="ECO:0000313" key="8">
    <source>
        <dbReference type="Proteomes" id="UP000004162"/>
    </source>
</evidence>
<dbReference type="InterPro" id="IPR011701">
    <property type="entry name" value="MFS"/>
</dbReference>
<dbReference type="OrthoDB" id="9800416at2"/>
<keyword evidence="5" id="KW-0472">Membrane</keyword>
<keyword evidence="4" id="KW-1133">Transmembrane helix</keyword>
<reference evidence="7 8" key="2">
    <citation type="submission" date="2006-07" db="EMBL/GenBank/DDBJ databases">
        <title>Sequencing of the draft genome and assembly of Chlorobium ferroxidans DSM 13031.</title>
        <authorList>
            <consortium name="US DOE Joint Genome Institute (JGI-PGF)"/>
            <person name="Copeland A."/>
            <person name="Lucas S."/>
            <person name="Lapidus A."/>
            <person name="Barry K."/>
            <person name="Glavina del Rio T."/>
            <person name="Dalin E."/>
            <person name="Tice H."/>
            <person name="Bruce D."/>
            <person name="Pitluck S."/>
            <person name="Richardson P."/>
        </authorList>
    </citation>
    <scope>NUCLEOTIDE SEQUENCE [LARGE SCALE GENOMIC DNA]</scope>
    <source>
        <strain evidence="7 8">DSM 13031</strain>
    </source>
</reference>
<evidence type="ECO:0000313" key="7">
    <source>
        <dbReference type="EMBL" id="EAT58923.1"/>
    </source>
</evidence>
<keyword evidence="2" id="KW-0813">Transport</keyword>
<evidence type="ECO:0000259" key="6">
    <source>
        <dbReference type="PROSITE" id="PS50850"/>
    </source>
</evidence>
<name>Q0YRH1_9CHLB</name>
<feature type="domain" description="Major facilitator superfamily (MFS) profile" evidence="6">
    <location>
        <begin position="14"/>
        <end position="403"/>
    </location>
</feature>
<evidence type="ECO:0000256" key="3">
    <source>
        <dbReference type="ARBA" id="ARBA00022692"/>
    </source>
</evidence>
<protein>
    <submittedName>
        <fullName evidence="7">Drug resistance transporter Bcr/CflA subfamily</fullName>
    </submittedName>
</protein>
<dbReference type="Gene3D" id="1.20.1720.10">
    <property type="entry name" value="Multidrug resistance protein D"/>
    <property type="match status" value="1"/>
</dbReference>